<evidence type="ECO:0000256" key="2">
    <source>
        <dbReference type="SAM" id="MobiDB-lite"/>
    </source>
</evidence>
<dbReference type="EMBL" id="KI630481">
    <property type="protein sequence ID" value="EYU38353.1"/>
    <property type="molecule type" value="Genomic_DNA"/>
</dbReference>
<dbReference type="AlphaFoldDB" id="A0A022RF05"/>
<evidence type="ECO:0000313" key="4">
    <source>
        <dbReference type="Proteomes" id="UP000030748"/>
    </source>
</evidence>
<name>A0A022RF05_ERYGU</name>
<dbReference type="Proteomes" id="UP000030748">
    <property type="component" value="Unassembled WGS sequence"/>
</dbReference>
<feature type="compositionally biased region" description="Low complexity" evidence="2">
    <location>
        <begin position="31"/>
        <end position="42"/>
    </location>
</feature>
<organism evidence="3 4">
    <name type="scientific">Erythranthe guttata</name>
    <name type="common">Yellow monkey flower</name>
    <name type="synonym">Mimulus guttatus</name>
    <dbReference type="NCBI Taxonomy" id="4155"/>
    <lineage>
        <taxon>Eukaryota</taxon>
        <taxon>Viridiplantae</taxon>
        <taxon>Streptophyta</taxon>
        <taxon>Embryophyta</taxon>
        <taxon>Tracheophyta</taxon>
        <taxon>Spermatophyta</taxon>
        <taxon>Magnoliopsida</taxon>
        <taxon>eudicotyledons</taxon>
        <taxon>Gunneridae</taxon>
        <taxon>Pentapetalae</taxon>
        <taxon>asterids</taxon>
        <taxon>lamiids</taxon>
        <taxon>Lamiales</taxon>
        <taxon>Phrymaceae</taxon>
        <taxon>Erythranthe</taxon>
    </lineage>
</organism>
<evidence type="ECO:0000313" key="3">
    <source>
        <dbReference type="EMBL" id="EYU38353.1"/>
    </source>
</evidence>
<gene>
    <name evidence="3" type="ORF">MIMGU_mgv1a015172mg</name>
</gene>
<accession>A0A022RF05</accession>
<feature type="coiled-coil region" evidence="1">
    <location>
        <begin position="101"/>
        <end position="145"/>
    </location>
</feature>
<protein>
    <submittedName>
        <fullName evidence="3">Uncharacterized protein</fullName>
    </submittedName>
</protein>
<proteinExistence type="predicted"/>
<sequence length="166" mass="18732">MVKRENPNFSLPPLRDVPPGFQPHPPKPCTSASASAAAAAAAGQCPNSYRQKPPPPPTSLKRPDGPRRRGRPPKARSFSHLYAVRSSDEGKRLVDERNRRLKNIDKEKREVSLRKAEMEKLKSEIRDLEDRLVQEAVLVDELNKKISARTTRFSQLQNMYVVDGLV</sequence>
<dbReference type="eggNOG" id="ENOG502SUSN">
    <property type="taxonomic scope" value="Eukaryota"/>
</dbReference>
<feature type="region of interest" description="Disordered" evidence="2">
    <location>
        <begin position="1"/>
        <end position="79"/>
    </location>
</feature>
<keyword evidence="4" id="KW-1185">Reference proteome</keyword>
<reference evidence="3 4" key="1">
    <citation type="journal article" date="2013" name="Proc. Natl. Acad. Sci. U.S.A.">
        <title>Fine-scale variation in meiotic recombination in Mimulus inferred from population shotgun sequencing.</title>
        <authorList>
            <person name="Hellsten U."/>
            <person name="Wright K.M."/>
            <person name="Jenkins J."/>
            <person name="Shu S."/>
            <person name="Yuan Y."/>
            <person name="Wessler S.R."/>
            <person name="Schmutz J."/>
            <person name="Willis J.H."/>
            <person name="Rokhsar D.S."/>
        </authorList>
    </citation>
    <scope>NUCLEOTIDE SEQUENCE [LARGE SCALE GENOMIC DNA]</scope>
    <source>
        <strain evidence="4">cv. DUN x IM62</strain>
    </source>
</reference>
<evidence type="ECO:0000256" key="1">
    <source>
        <dbReference type="SAM" id="Coils"/>
    </source>
</evidence>
<keyword evidence="1" id="KW-0175">Coiled coil</keyword>